<evidence type="ECO:0000259" key="13">
    <source>
        <dbReference type="SMART" id="SM00642"/>
    </source>
</evidence>
<evidence type="ECO:0000313" key="14">
    <source>
        <dbReference type="EMBL" id="HJC46948.1"/>
    </source>
</evidence>
<dbReference type="GO" id="GO:0003844">
    <property type="term" value="F:1,4-alpha-glucan branching enzyme activity"/>
    <property type="evidence" value="ECO:0007669"/>
    <property type="project" value="UniProtKB-UniRule"/>
</dbReference>
<evidence type="ECO:0000256" key="11">
    <source>
        <dbReference type="NCBIfam" id="TIGR01515"/>
    </source>
</evidence>
<keyword evidence="9" id="KW-0320">Glycogen biosynthesis</keyword>
<comment type="similarity">
    <text evidence="4">Belongs to the glycosyl hydrolase 13 family. GlgB subfamily.</text>
</comment>
<comment type="caution">
    <text evidence="14">The sequence shown here is derived from an EMBL/GenBank/DDBJ whole genome shotgun (WGS) entry which is preliminary data.</text>
</comment>
<dbReference type="InterPro" id="IPR017853">
    <property type="entry name" value="GH"/>
</dbReference>
<accession>A0A9D2T4N1</accession>
<reference evidence="14" key="2">
    <citation type="submission" date="2021-04" db="EMBL/GenBank/DDBJ databases">
        <authorList>
            <person name="Gilroy R."/>
        </authorList>
    </citation>
    <scope>NUCLEOTIDE SEQUENCE</scope>
    <source>
        <strain evidence="14">CHK183-5548</strain>
    </source>
</reference>
<dbReference type="NCBIfam" id="TIGR01515">
    <property type="entry name" value="branching_enzym"/>
    <property type="match status" value="1"/>
</dbReference>
<dbReference type="InterPro" id="IPR004193">
    <property type="entry name" value="Glyco_hydro_13_N"/>
</dbReference>
<keyword evidence="10" id="KW-0119">Carbohydrate metabolism</keyword>
<dbReference type="InterPro" id="IPR013783">
    <property type="entry name" value="Ig-like_fold"/>
</dbReference>
<dbReference type="SUPFAM" id="SSF51011">
    <property type="entry name" value="Glycosyl hydrolase domain"/>
    <property type="match status" value="1"/>
</dbReference>
<feature type="active site" description="Nucleophile" evidence="12">
    <location>
        <position position="295"/>
    </location>
</feature>
<dbReference type="GO" id="GO:0004553">
    <property type="term" value="F:hydrolase activity, hydrolyzing O-glycosyl compounds"/>
    <property type="evidence" value="ECO:0007669"/>
    <property type="project" value="InterPro"/>
</dbReference>
<dbReference type="AlphaFoldDB" id="A0A9D2T4N1"/>
<evidence type="ECO:0000256" key="8">
    <source>
        <dbReference type="ARBA" id="ARBA00022679"/>
    </source>
</evidence>
<dbReference type="SUPFAM" id="SSF51445">
    <property type="entry name" value="(Trans)glycosidases"/>
    <property type="match status" value="1"/>
</dbReference>
<dbReference type="GO" id="GO:0005829">
    <property type="term" value="C:cytosol"/>
    <property type="evidence" value="ECO:0007669"/>
    <property type="project" value="TreeGrafter"/>
</dbReference>
<dbReference type="PIRSF" id="PIRSF000463">
    <property type="entry name" value="GlgB"/>
    <property type="match status" value="1"/>
</dbReference>
<protein>
    <recommendedName>
        <fullName evidence="5 11">1,4-alpha-glucan branching enzyme</fullName>
        <ecNumber evidence="5 11">2.4.1.18</ecNumber>
    </recommendedName>
</protein>
<feature type="domain" description="Glycosyl hydrolase family 13 catalytic" evidence="13">
    <location>
        <begin position="137"/>
        <end position="488"/>
    </location>
</feature>
<name>A0A9D2T4N1_9FIRM</name>
<evidence type="ECO:0000256" key="10">
    <source>
        <dbReference type="ARBA" id="ARBA00023277"/>
    </source>
</evidence>
<evidence type="ECO:0000313" key="15">
    <source>
        <dbReference type="Proteomes" id="UP000823883"/>
    </source>
</evidence>
<dbReference type="InterPro" id="IPR006047">
    <property type="entry name" value="GH13_cat_dom"/>
</dbReference>
<dbReference type="InterPro" id="IPR013780">
    <property type="entry name" value="Glyco_hydro_b"/>
</dbReference>
<gene>
    <name evidence="14" type="primary">glgB</name>
    <name evidence="14" type="ORF">IAA04_02720</name>
</gene>
<dbReference type="Gene3D" id="2.60.40.10">
    <property type="entry name" value="Immunoglobulins"/>
    <property type="match status" value="1"/>
</dbReference>
<feature type="active site" description="Proton donor" evidence="12">
    <location>
        <position position="338"/>
    </location>
</feature>
<dbReference type="CDD" id="cd11322">
    <property type="entry name" value="AmyAc_Glg_BE"/>
    <property type="match status" value="1"/>
</dbReference>
<dbReference type="Gene3D" id="2.60.40.1180">
    <property type="entry name" value="Golgi alpha-mannosidase II"/>
    <property type="match status" value="1"/>
</dbReference>
<keyword evidence="8" id="KW-0808">Transferase</keyword>
<dbReference type="InterPro" id="IPR006048">
    <property type="entry name" value="A-amylase/branching_C"/>
</dbReference>
<dbReference type="NCBIfam" id="NF008967">
    <property type="entry name" value="PRK12313.1"/>
    <property type="match status" value="1"/>
</dbReference>
<dbReference type="Pfam" id="PF00128">
    <property type="entry name" value="Alpha-amylase"/>
    <property type="match status" value="1"/>
</dbReference>
<keyword evidence="6" id="KW-0321">Glycogen metabolism</keyword>
<evidence type="ECO:0000256" key="12">
    <source>
        <dbReference type="PIRSR" id="PIRSR000463-1"/>
    </source>
</evidence>
<dbReference type="EC" id="2.4.1.18" evidence="5 11"/>
<evidence type="ECO:0000256" key="3">
    <source>
        <dbReference type="ARBA" id="ARBA00004964"/>
    </source>
</evidence>
<dbReference type="Gene3D" id="3.20.20.80">
    <property type="entry name" value="Glycosidases"/>
    <property type="match status" value="1"/>
</dbReference>
<dbReference type="PANTHER" id="PTHR43651">
    <property type="entry name" value="1,4-ALPHA-GLUCAN-BRANCHING ENZYME"/>
    <property type="match status" value="1"/>
</dbReference>
<dbReference type="Proteomes" id="UP000823883">
    <property type="component" value="Unassembled WGS sequence"/>
</dbReference>
<comment type="function">
    <text evidence="2">Catalyzes the formation of the alpha-1,6-glucosidic linkages in glycogen by scission of a 1,4-alpha-linked oligosaccharide from growing alpha-1,4-glucan chains and the subsequent attachment of the oligosaccharide to the alpha-1,6 position.</text>
</comment>
<dbReference type="InterPro" id="IPR044143">
    <property type="entry name" value="GlgB_N_E_set_prok"/>
</dbReference>
<comment type="catalytic activity">
    <reaction evidence="1">
        <text>Transfers a segment of a (1-&gt;4)-alpha-D-glucan chain to a primary hydroxy group in a similar glucan chain.</text>
        <dbReference type="EC" id="2.4.1.18"/>
    </reaction>
</comment>
<evidence type="ECO:0000256" key="9">
    <source>
        <dbReference type="ARBA" id="ARBA00023056"/>
    </source>
</evidence>
<dbReference type="Pfam" id="PF02806">
    <property type="entry name" value="Alpha-amylase_C"/>
    <property type="match status" value="1"/>
</dbReference>
<reference evidence="14" key="1">
    <citation type="journal article" date="2021" name="PeerJ">
        <title>Extensive microbial diversity within the chicken gut microbiome revealed by metagenomics and culture.</title>
        <authorList>
            <person name="Gilroy R."/>
            <person name="Ravi A."/>
            <person name="Getino M."/>
            <person name="Pursley I."/>
            <person name="Horton D.L."/>
            <person name="Alikhan N.F."/>
            <person name="Baker D."/>
            <person name="Gharbi K."/>
            <person name="Hall N."/>
            <person name="Watson M."/>
            <person name="Adriaenssens E.M."/>
            <person name="Foster-Nyarko E."/>
            <person name="Jarju S."/>
            <person name="Secka A."/>
            <person name="Antonio M."/>
            <person name="Oren A."/>
            <person name="Chaudhuri R.R."/>
            <person name="La Ragione R."/>
            <person name="Hildebrand F."/>
            <person name="Pallen M.J."/>
        </authorList>
    </citation>
    <scope>NUCLEOTIDE SEQUENCE</scope>
    <source>
        <strain evidence="14">CHK183-5548</strain>
    </source>
</reference>
<dbReference type="InterPro" id="IPR014756">
    <property type="entry name" value="Ig_E-set"/>
</dbReference>
<keyword evidence="7" id="KW-0328">Glycosyltransferase</keyword>
<dbReference type="EMBL" id="DWWL01000013">
    <property type="protein sequence ID" value="HJC46948.1"/>
    <property type="molecule type" value="Genomic_DNA"/>
</dbReference>
<dbReference type="CDD" id="cd02855">
    <property type="entry name" value="E_set_GBE_prok_N"/>
    <property type="match status" value="1"/>
</dbReference>
<dbReference type="SUPFAM" id="SSF81296">
    <property type="entry name" value="E set domains"/>
    <property type="match status" value="1"/>
</dbReference>
<organism evidence="14 15">
    <name type="scientific">Candidatus Lachnoclostridium pullistercoris</name>
    <dbReference type="NCBI Taxonomy" id="2838632"/>
    <lineage>
        <taxon>Bacteria</taxon>
        <taxon>Bacillati</taxon>
        <taxon>Bacillota</taxon>
        <taxon>Clostridia</taxon>
        <taxon>Lachnospirales</taxon>
        <taxon>Lachnospiraceae</taxon>
    </lineage>
</organism>
<comment type="pathway">
    <text evidence="3">Glycan biosynthesis; glycogen biosynthesis.</text>
</comment>
<evidence type="ECO:0000256" key="5">
    <source>
        <dbReference type="ARBA" id="ARBA00012541"/>
    </source>
</evidence>
<dbReference type="InterPro" id="IPR037439">
    <property type="entry name" value="Branching_enzy"/>
</dbReference>
<evidence type="ECO:0000256" key="1">
    <source>
        <dbReference type="ARBA" id="ARBA00000826"/>
    </source>
</evidence>
<evidence type="ECO:0000256" key="6">
    <source>
        <dbReference type="ARBA" id="ARBA00022600"/>
    </source>
</evidence>
<dbReference type="Pfam" id="PF02922">
    <property type="entry name" value="CBM_48"/>
    <property type="match status" value="1"/>
</dbReference>
<dbReference type="PANTHER" id="PTHR43651:SF3">
    <property type="entry name" value="1,4-ALPHA-GLUCAN-BRANCHING ENZYME"/>
    <property type="match status" value="1"/>
</dbReference>
<evidence type="ECO:0000256" key="2">
    <source>
        <dbReference type="ARBA" id="ARBA00002953"/>
    </source>
</evidence>
<evidence type="ECO:0000256" key="7">
    <source>
        <dbReference type="ARBA" id="ARBA00022676"/>
    </source>
</evidence>
<dbReference type="InterPro" id="IPR006407">
    <property type="entry name" value="GlgB"/>
</dbReference>
<dbReference type="GO" id="GO:0043169">
    <property type="term" value="F:cation binding"/>
    <property type="evidence" value="ECO:0007669"/>
    <property type="project" value="InterPro"/>
</dbReference>
<dbReference type="SMART" id="SM00642">
    <property type="entry name" value="Aamy"/>
    <property type="match status" value="1"/>
</dbReference>
<proteinExistence type="inferred from homology"/>
<sequence>MDFYGFYTGQEFEAYRFLGAHPAESARTVFRTFAPNAASVGVIGDFNAWQEQPMSKIYDGNFWELMIPEAKEGMRYKYRIHPADGPVRDHCDPYGFSSELRPNTASVICRPFSHCFQDAKWMRSRSAGFDRPLNIYELHFGSWKKKGEKETDWYSYAELAPLLLPYLKESGYNFVELMPLAEYPSDASWGYQETGYFAPTSRYGTPEELQEFVDLCHQAGIGVLLDFVPVHFAPDDYALWRYDGTALYEYPSSDVGFSQWGSCNFMHSRGEVRSFLQSSAYYWLTEYHFDGLRMDAISNLIYWQGQPERGTCQPGIQFLQNMNAGLKKRLPGIILAAEDSTAFPGITAPVSRGGLGFDYKWDMGWMNDTLNYFRTDPALRPEHRGFLTFSMDYFFQERYLLPLSHDESVHGKATVLQKMYGDYEDKFPQGRAFYLYMMGHPGKKLNFMGNEFGQLREWDEKREQDWNLLSYPKHSSFLRFMKDLNQLYLSHPALYLEDFSRNGFRWLDCRQENGCVFAFERLCAKESLLFLFNFSSRPESVQLTGLDGAKSLETLLDTDQNIYGGGGSSDSRKIPVTSGQAVFYLAPFSGRCCRVVPLPPVRS</sequence>
<evidence type="ECO:0000256" key="4">
    <source>
        <dbReference type="ARBA" id="ARBA00009000"/>
    </source>
</evidence>
<dbReference type="GO" id="GO:0005978">
    <property type="term" value="P:glycogen biosynthetic process"/>
    <property type="evidence" value="ECO:0007669"/>
    <property type="project" value="UniProtKB-UniRule"/>
</dbReference>